<name>A0A915K6D0_ROMCU</name>
<evidence type="ECO:0000313" key="1">
    <source>
        <dbReference type="Proteomes" id="UP000887565"/>
    </source>
</evidence>
<dbReference type="WBParaSite" id="nRc.2.0.1.t33744-RA">
    <property type="protein sequence ID" value="nRc.2.0.1.t33744-RA"/>
    <property type="gene ID" value="nRc.2.0.1.g33744"/>
</dbReference>
<dbReference type="Proteomes" id="UP000887565">
    <property type="component" value="Unplaced"/>
</dbReference>
<dbReference type="AlphaFoldDB" id="A0A915K6D0"/>
<evidence type="ECO:0000313" key="2">
    <source>
        <dbReference type="WBParaSite" id="nRc.2.0.1.t33744-RA"/>
    </source>
</evidence>
<accession>A0A915K6D0</accession>
<keyword evidence="1" id="KW-1185">Reference proteome</keyword>
<reference evidence="2" key="1">
    <citation type="submission" date="2022-11" db="UniProtKB">
        <authorList>
            <consortium name="WormBaseParasite"/>
        </authorList>
    </citation>
    <scope>IDENTIFICATION</scope>
</reference>
<sequence length="45" mass="5218">MVAAPPSPPNMALYIHHRFRFFNSVPSQGVFESQCCFHSYCRNSR</sequence>
<organism evidence="1 2">
    <name type="scientific">Romanomermis culicivorax</name>
    <name type="common">Nematode worm</name>
    <dbReference type="NCBI Taxonomy" id="13658"/>
    <lineage>
        <taxon>Eukaryota</taxon>
        <taxon>Metazoa</taxon>
        <taxon>Ecdysozoa</taxon>
        <taxon>Nematoda</taxon>
        <taxon>Enoplea</taxon>
        <taxon>Dorylaimia</taxon>
        <taxon>Mermithida</taxon>
        <taxon>Mermithoidea</taxon>
        <taxon>Mermithidae</taxon>
        <taxon>Romanomermis</taxon>
    </lineage>
</organism>
<protein>
    <submittedName>
        <fullName evidence="2">Uncharacterized protein</fullName>
    </submittedName>
</protein>
<proteinExistence type="predicted"/>